<accession>A0A386Z8W1</accession>
<evidence type="ECO:0000313" key="2">
    <source>
        <dbReference type="EMBL" id="AYF73593.1"/>
    </source>
</evidence>
<proteinExistence type="predicted"/>
<feature type="signal peptide" evidence="1">
    <location>
        <begin position="1"/>
        <end position="25"/>
    </location>
</feature>
<keyword evidence="1" id="KW-0732">Signal</keyword>
<evidence type="ECO:0000313" key="3">
    <source>
        <dbReference type="Proteomes" id="UP000267164"/>
    </source>
</evidence>
<organism evidence="2 3">
    <name type="scientific">Nocardia yunnanensis</name>
    <dbReference type="NCBI Taxonomy" id="2382165"/>
    <lineage>
        <taxon>Bacteria</taxon>
        <taxon>Bacillati</taxon>
        <taxon>Actinomycetota</taxon>
        <taxon>Actinomycetes</taxon>
        <taxon>Mycobacteriales</taxon>
        <taxon>Nocardiaceae</taxon>
        <taxon>Nocardia</taxon>
    </lineage>
</organism>
<gene>
    <name evidence="2" type="ORF">D7D52_06710</name>
</gene>
<name>A0A386Z8W1_9NOCA</name>
<dbReference type="Proteomes" id="UP000267164">
    <property type="component" value="Chromosome"/>
</dbReference>
<dbReference type="EMBL" id="CP032568">
    <property type="protein sequence ID" value="AYF73593.1"/>
    <property type="molecule type" value="Genomic_DNA"/>
</dbReference>
<protein>
    <recommendedName>
        <fullName evidence="4">DUF320 domain-containing protein</fullName>
    </recommendedName>
</protein>
<feature type="chain" id="PRO_5017183228" description="DUF320 domain-containing protein" evidence="1">
    <location>
        <begin position="26"/>
        <end position="94"/>
    </location>
</feature>
<evidence type="ECO:0008006" key="4">
    <source>
        <dbReference type="Google" id="ProtNLM"/>
    </source>
</evidence>
<sequence length="94" mass="8731">MLVKSLAAATISAALCGLALTPANAAPTSGAAIPVADSGSGGSSGSSGLWAGSANMPGPGEVVVGGLAVLFCTLGALAPGSSHICTMDLNPHVG</sequence>
<dbReference type="RefSeq" id="WP_120735522.1">
    <property type="nucleotide sequence ID" value="NZ_CP032568.1"/>
</dbReference>
<keyword evidence="3" id="KW-1185">Reference proteome</keyword>
<reference evidence="2 3" key="1">
    <citation type="submission" date="2018-09" db="EMBL/GenBank/DDBJ databases">
        <title>Nocardia yunnanensis sp. nov., an actinomycete isolated from a soil sample.</title>
        <authorList>
            <person name="Zhang J."/>
        </authorList>
    </citation>
    <scope>NUCLEOTIDE SEQUENCE [LARGE SCALE GENOMIC DNA]</scope>
    <source>
        <strain evidence="2 3">CFHS0054</strain>
    </source>
</reference>
<dbReference type="KEGG" id="nyu:D7D52_06710"/>
<evidence type="ECO:0000256" key="1">
    <source>
        <dbReference type="SAM" id="SignalP"/>
    </source>
</evidence>
<dbReference type="AlphaFoldDB" id="A0A386Z8W1"/>